<protein>
    <submittedName>
        <fullName evidence="1">Uncharacterized protein</fullName>
    </submittedName>
</protein>
<dbReference type="EMBL" id="FJOG01000005">
    <property type="protein sequence ID" value="CZR54407.1"/>
    <property type="molecule type" value="Genomic_DNA"/>
</dbReference>
<keyword evidence="2" id="KW-1185">Reference proteome</keyword>
<dbReference type="STRING" id="576137.A0A1L7WNQ6"/>
<dbReference type="OrthoDB" id="3599702at2759"/>
<proteinExistence type="predicted"/>
<dbReference type="Proteomes" id="UP000184330">
    <property type="component" value="Unassembled WGS sequence"/>
</dbReference>
<sequence>MMSLGSASRSMKTLAEGGSVQKVLSTTSPLQALIEEIANNFRSSPDRASKTFANIQDAVLNNTTRVRDHMQPLASFTHPWNSCKLAATLVLVLASSKDTMLEAMKFQSRSLGGLPNLEITRSTPTTSFSTAFEIAKSVALGPGKKTTILGVSLVDMHIFELAEKGQSEPWSSSLGGLPNLEITRSTPTTSFSTAFEIAKSVALGPGKKTTILGVSLVDMHIFELAEKGQSEPWSSFAHTFVVGI</sequence>
<evidence type="ECO:0000313" key="2">
    <source>
        <dbReference type="Proteomes" id="UP000184330"/>
    </source>
</evidence>
<name>A0A1L7WNQ6_9HELO</name>
<evidence type="ECO:0000313" key="1">
    <source>
        <dbReference type="EMBL" id="CZR54407.1"/>
    </source>
</evidence>
<gene>
    <name evidence="1" type="ORF">PAC_04291</name>
</gene>
<organism evidence="1 2">
    <name type="scientific">Phialocephala subalpina</name>
    <dbReference type="NCBI Taxonomy" id="576137"/>
    <lineage>
        <taxon>Eukaryota</taxon>
        <taxon>Fungi</taxon>
        <taxon>Dikarya</taxon>
        <taxon>Ascomycota</taxon>
        <taxon>Pezizomycotina</taxon>
        <taxon>Leotiomycetes</taxon>
        <taxon>Helotiales</taxon>
        <taxon>Mollisiaceae</taxon>
        <taxon>Phialocephala</taxon>
        <taxon>Phialocephala fortinii species complex</taxon>
    </lineage>
</organism>
<dbReference type="AlphaFoldDB" id="A0A1L7WNQ6"/>
<reference evidence="1 2" key="1">
    <citation type="submission" date="2016-03" db="EMBL/GenBank/DDBJ databases">
        <authorList>
            <person name="Ploux O."/>
        </authorList>
    </citation>
    <scope>NUCLEOTIDE SEQUENCE [LARGE SCALE GENOMIC DNA]</scope>
    <source>
        <strain evidence="1 2">UAMH 11012</strain>
    </source>
</reference>
<accession>A0A1L7WNQ6</accession>